<name>A0A9P9A8Z1_9PEZI</name>
<protein>
    <submittedName>
        <fullName evidence="2">AT hook domain-containing protein</fullName>
    </submittedName>
</protein>
<keyword evidence="3" id="KW-1185">Reference proteome</keyword>
<feature type="region of interest" description="Disordered" evidence="1">
    <location>
        <begin position="70"/>
        <end position="559"/>
    </location>
</feature>
<comment type="caution">
    <text evidence="2">The sequence shown here is derived from an EMBL/GenBank/DDBJ whole genome shotgun (WGS) entry which is preliminary data.</text>
</comment>
<feature type="compositionally biased region" description="Polar residues" evidence="1">
    <location>
        <begin position="136"/>
        <end position="146"/>
    </location>
</feature>
<proteinExistence type="predicted"/>
<feature type="region of interest" description="Disordered" evidence="1">
    <location>
        <begin position="1"/>
        <end position="52"/>
    </location>
</feature>
<feature type="compositionally biased region" description="Basic and acidic residues" evidence="1">
    <location>
        <begin position="444"/>
        <end position="470"/>
    </location>
</feature>
<feature type="compositionally biased region" description="Low complexity" evidence="1">
    <location>
        <begin position="255"/>
        <end position="274"/>
    </location>
</feature>
<gene>
    <name evidence="2" type="ORF">F5X68DRAFT_213967</name>
</gene>
<feature type="compositionally biased region" description="Low complexity" evidence="1">
    <location>
        <begin position="1"/>
        <end position="10"/>
    </location>
</feature>
<evidence type="ECO:0000256" key="1">
    <source>
        <dbReference type="SAM" id="MobiDB-lite"/>
    </source>
</evidence>
<sequence>MRIRIMVPRRIIADSDDEDDGNSPNVSPRKPPPQAGPHLGSSSSDALANTTSSTDSRFFASVYHQQAAGIPSHQVPIEEPSQDPLADHLSPVPEPTYPYPDDIPGTEPVPTPTQVATPGNVRRGMASRDIWDVPSSGEQAGNTTMEHSTDNDRPTKRRKTVQMASSGPSEITPGTRGPALLGPSSLCIDPQTLSPSRRMLYQSIQPSSDDQTQTQPHTDPITGPMDRSSGSATIAYPTPTQARNFVAPATDSIPEEPYLAEEPLAEEPQLIPLPDVAEELQSSPDIIVTHKTSRARRAAEQSFDEICEPDDGELPQEQYKPRPSRRRAPAESTESQRQAAALFDPGPDSLPPQKRRGRPRKSKESAGESEDKVGGEGKSGKATASGLGVEDAGPLAPAEAGPVSIDVAEQAEFDVQPMAPAKEKRKRGRPRKADKVPPADAGTEDTKLSDSKDQVREESAGRGATHEGSRPETPLEEEAKADVEVEDTDQAEEKAPPKAGHVVKEASPATPAPGPAPAQAKGPARGVPTTPASGGKPVYRVGLSKRSRIAPLLKSLRKT</sequence>
<reference evidence="2" key="1">
    <citation type="journal article" date="2021" name="Nat. Commun.">
        <title>Genetic determinants of endophytism in the Arabidopsis root mycobiome.</title>
        <authorList>
            <person name="Mesny F."/>
            <person name="Miyauchi S."/>
            <person name="Thiergart T."/>
            <person name="Pickel B."/>
            <person name="Atanasova L."/>
            <person name="Karlsson M."/>
            <person name="Huettel B."/>
            <person name="Barry K.W."/>
            <person name="Haridas S."/>
            <person name="Chen C."/>
            <person name="Bauer D."/>
            <person name="Andreopoulos W."/>
            <person name="Pangilinan J."/>
            <person name="LaButti K."/>
            <person name="Riley R."/>
            <person name="Lipzen A."/>
            <person name="Clum A."/>
            <person name="Drula E."/>
            <person name="Henrissat B."/>
            <person name="Kohler A."/>
            <person name="Grigoriev I.V."/>
            <person name="Martin F.M."/>
            <person name="Hacquard S."/>
        </authorList>
    </citation>
    <scope>NUCLEOTIDE SEQUENCE</scope>
    <source>
        <strain evidence="2">MPI-SDFR-AT-0117</strain>
    </source>
</reference>
<dbReference type="GO" id="GO:0003677">
    <property type="term" value="F:DNA binding"/>
    <property type="evidence" value="ECO:0007669"/>
    <property type="project" value="InterPro"/>
</dbReference>
<evidence type="ECO:0000313" key="2">
    <source>
        <dbReference type="EMBL" id="KAH6676113.1"/>
    </source>
</evidence>
<feature type="compositionally biased region" description="Polar residues" evidence="1">
    <location>
        <begin position="40"/>
        <end position="52"/>
    </location>
</feature>
<dbReference type="InterPro" id="IPR017956">
    <property type="entry name" value="AT_hook_DNA-bd_motif"/>
</dbReference>
<dbReference type="AlphaFoldDB" id="A0A9P9A8Z1"/>
<evidence type="ECO:0000313" key="3">
    <source>
        <dbReference type="Proteomes" id="UP000770015"/>
    </source>
</evidence>
<feature type="compositionally biased region" description="Acidic residues" evidence="1">
    <location>
        <begin position="302"/>
        <end position="314"/>
    </location>
</feature>
<feature type="compositionally biased region" description="Polar residues" evidence="1">
    <location>
        <begin position="202"/>
        <end position="217"/>
    </location>
</feature>
<feature type="compositionally biased region" description="Polar residues" evidence="1">
    <location>
        <begin position="228"/>
        <end position="243"/>
    </location>
</feature>
<dbReference type="SMART" id="SM00384">
    <property type="entry name" value="AT_hook"/>
    <property type="match status" value="2"/>
</dbReference>
<accession>A0A9P9A8Z1</accession>
<organism evidence="2 3">
    <name type="scientific">Plectosphaerella plurivora</name>
    <dbReference type="NCBI Taxonomy" id="936078"/>
    <lineage>
        <taxon>Eukaryota</taxon>
        <taxon>Fungi</taxon>
        <taxon>Dikarya</taxon>
        <taxon>Ascomycota</taxon>
        <taxon>Pezizomycotina</taxon>
        <taxon>Sordariomycetes</taxon>
        <taxon>Hypocreomycetidae</taxon>
        <taxon>Glomerellales</taxon>
        <taxon>Plectosphaerellaceae</taxon>
        <taxon>Plectosphaerella</taxon>
    </lineage>
</organism>
<dbReference type="EMBL" id="JAGSXJ010000024">
    <property type="protein sequence ID" value="KAH6676113.1"/>
    <property type="molecule type" value="Genomic_DNA"/>
</dbReference>
<dbReference type="OrthoDB" id="5404794at2759"/>
<feature type="compositionally biased region" description="Basic and acidic residues" evidence="1">
    <location>
        <begin position="362"/>
        <end position="379"/>
    </location>
</feature>
<dbReference type="Proteomes" id="UP000770015">
    <property type="component" value="Unassembled WGS sequence"/>
</dbReference>
<feature type="compositionally biased region" description="Low complexity" evidence="1">
    <location>
        <begin position="517"/>
        <end position="526"/>
    </location>
</feature>